<dbReference type="CDD" id="cd08977">
    <property type="entry name" value="SusD"/>
    <property type="match status" value="1"/>
</dbReference>
<dbReference type="InterPro" id="IPR012944">
    <property type="entry name" value="SusD_RagB_dom"/>
</dbReference>
<evidence type="ECO:0000256" key="5">
    <source>
        <dbReference type="ARBA" id="ARBA00023237"/>
    </source>
</evidence>
<dbReference type="Pfam" id="PF07980">
    <property type="entry name" value="SusD_RagB"/>
    <property type="match status" value="1"/>
</dbReference>
<evidence type="ECO:0000256" key="2">
    <source>
        <dbReference type="ARBA" id="ARBA00006275"/>
    </source>
</evidence>
<dbReference type="Gene3D" id="1.25.40.390">
    <property type="match status" value="1"/>
</dbReference>
<keyword evidence="3" id="KW-0732">Signal</keyword>
<dbReference type="EMBL" id="CP119311">
    <property type="protein sequence ID" value="WEK35930.1"/>
    <property type="molecule type" value="Genomic_DNA"/>
</dbReference>
<evidence type="ECO:0000256" key="3">
    <source>
        <dbReference type="ARBA" id="ARBA00022729"/>
    </source>
</evidence>
<organism evidence="8 9">
    <name type="scientific">Candidatus Pseudobacter hemicellulosilyticus</name>
    <dbReference type="NCBI Taxonomy" id="3121375"/>
    <lineage>
        <taxon>Bacteria</taxon>
        <taxon>Pseudomonadati</taxon>
        <taxon>Bacteroidota</taxon>
        <taxon>Chitinophagia</taxon>
        <taxon>Chitinophagales</taxon>
        <taxon>Chitinophagaceae</taxon>
        <taxon>Pseudobacter</taxon>
    </lineage>
</organism>
<sequence length="501" mass="54786">MRNTIKNIGIFCATVLIASSCNKILDQEIQGSFTPDNYFTSDANAVLALNAAYRPLAFTSGSSNAVWVLGDVASDDAIKGGNEGDQADFDAVDKFNILPTNSAVEAVWTNYYNGVFYSNVVLDGLPESNSAVTPATRRSVVAQAKFLRAYYYFVLTNAYGNIPLRLKVESGSDAHTPASSQDAIYTQIEKDCLEALPDLPATGEAEFGRATKGAAQALLAKTYLFHTALANHYTLAIQAAEAVESMGYSLTQRYYDNFSASTKNNTEAIFTVNHTTGTLGIGNELNAWFAPRSINGYGFFWPTQSLVDNYETGTNGDVDPRLDYTVGRNGHNYFETAFDPSWSTTGYVTKKMVQPLSEVPTATKNVGSVNYEALRLADILLVKAEALNESGRSSEALAPLNAIRKRARESFLYDASLPGAPNIPAGLLPDINTTDQTQLRAIIRRERRSELALEFQRFFDVIRYGSTYATSALTPDAPGFNYETNKWFPIPQSERDANPAL</sequence>
<evidence type="ECO:0000256" key="4">
    <source>
        <dbReference type="ARBA" id="ARBA00023136"/>
    </source>
</evidence>
<reference evidence="8" key="1">
    <citation type="submission" date="2023-03" db="EMBL/GenBank/DDBJ databases">
        <title>Andean soil-derived lignocellulolytic bacterial consortium as a source of novel taxa and putative plastic-active enzymes.</title>
        <authorList>
            <person name="Diaz-Garcia L."/>
            <person name="Chuvochina M."/>
            <person name="Feuerriegel G."/>
            <person name="Bunk B."/>
            <person name="Sproer C."/>
            <person name="Streit W.R."/>
            <person name="Rodriguez L.M."/>
            <person name="Overmann J."/>
            <person name="Jimenez D.J."/>
        </authorList>
    </citation>
    <scope>NUCLEOTIDE SEQUENCE</scope>
    <source>
        <strain evidence="8">MAG 7</strain>
    </source>
</reference>
<dbReference type="SUPFAM" id="SSF48452">
    <property type="entry name" value="TPR-like"/>
    <property type="match status" value="1"/>
</dbReference>
<dbReference type="GO" id="GO:0009279">
    <property type="term" value="C:cell outer membrane"/>
    <property type="evidence" value="ECO:0007669"/>
    <property type="project" value="UniProtKB-SubCell"/>
</dbReference>
<name>A0AAJ6BFR1_9BACT</name>
<feature type="domain" description="SusD-like N-terminal" evidence="7">
    <location>
        <begin position="99"/>
        <end position="224"/>
    </location>
</feature>
<dbReference type="Proteomes" id="UP001220610">
    <property type="component" value="Chromosome"/>
</dbReference>
<evidence type="ECO:0000313" key="8">
    <source>
        <dbReference type="EMBL" id="WEK35930.1"/>
    </source>
</evidence>
<accession>A0AAJ6BFR1</accession>
<evidence type="ECO:0000259" key="6">
    <source>
        <dbReference type="Pfam" id="PF07980"/>
    </source>
</evidence>
<dbReference type="Pfam" id="PF14322">
    <property type="entry name" value="SusD-like_3"/>
    <property type="match status" value="1"/>
</dbReference>
<gene>
    <name evidence="8" type="ORF">P0Y53_00330</name>
</gene>
<feature type="domain" description="RagB/SusD" evidence="6">
    <location>
        <begin position="278"/>
        <end position="501"/>
    </location>
</feature>
<protein>
    <submittedName>
        <fullName evidence="8">RagB/SusD family nutrient uptake outer membrane protein</fullName>
    </submittedName>
</protein>
<comment type="similarity">
    <text evidence="2">Belongs to the SusD family.</text>
</comment>
<dbReference type="InterPro" id="IPR011990">
    <property type="entry name" value="TPR-like_helical_dom_sf"/>
</dbReference>
<evidence type="ECO:0000259" key="7">
    <source>
        <dbReference type="Pfam" id="PF14322"/>
    </source>
</evidence>
<proteinExistence type="inferred from homology"/>
<evidence type="ECO:0000313" key="9">
    <source>
        <dbReference type="Proteomes" id="UP001220610"/>
    </source>
</evidence>
<evidence type="ECO:0000256" key="1">
    <source>
        <dbReference type="ARBA" id="ARBA00004442"/>
    </source>
</evidence>
<comment type="subcellular location">
    <subcellularLocation>
        <location evidence="1">Cell outer membrane</location>
    </subcellularLocation>
</comment>
<keyword evidence="5" id="KW-0998">Cell outer membrane</keyword>
<dbReference type="AlphaFoldDB" id="A0AAJ6BFR1"/>
<dbReference type="InterPro" id="IPR033985">
    <property type="entry name" value="SusD-like_N"/>
</dbReference>
<keyword evidence="4" id="KW-0472">Membrane</keyword>